<keyword evidence="1" id="KW-0472">Membrane</keyword>
<feature type="transmembrane region" description="Helical" evidence="1">
    <location>
        <begin position="20"/>
        <end position="44"/>
    </location>
</feature>
<keyword evidence="1" id="KW-1133">Transmembrane helix</keyword>
<sequence length="45" mass="5167">MLQIYALSMIREHIQYQDRVLIFLPNGIDLIEVLFACFEIGAVAV</sequence>
<dbReference type="Gene3D" id="3.40.50.980">
    <property type="match status" value="1"/>
</dbReference>
<reference evidence="2" key="1">
    <citation type="submission" date="2018-05" db="EMBL/GenBank/DDBJ databases">
        <authorList>
            <person name="Lanie J.A."/>
            <person name="Ng W.-L."/>
            <person name="Kazmierczak K.M."/>
            <person name="Andrzejewski T.M."/>
            <person name="Davidsen T.M."/>
            <person name="Wayne K.J."/>
            <person name="Tettelin H."/>
            <person name="Glass J.I."/>
            <person name="Rusch D."/>
            <person name="Podicherti R."/>
            <person name="Tsui H.-C.T."/>
            <person name="Winkler M.E."/>
        </authorList>
    </citation>
    <scope>NUCLEOTIDE SEQUENCE</scope>
</reference>
<evidence type="ECO:0000256" key="1">
    <source>
        <dbReference type="SAM" id="Phobius"/>
    </source>
</evidence>
<keyword evidence="1" id="KW-0812">Transmembrane</keyword>
<gene>
    <name evidence="2" type="ORF">METZ01_LOCUS379808</name>
</gene>
<dbReference type="SUPFAM" id="SSF56801">
    <property type="entry name" value="Acetyl-CoA synthetase-like"/>
    <property type="match status" value="1"/>
</dbReference>
<protein>
    <submittedName>
        <fullName evidence="2">Uncharacterized protein</fullName>
    </submittedName>
</protein>
<dbReference type="AlphaFoldDB" id="A0A382TY05"/>
<proteinExistence type="predicted"/>
<organism evidence="2">
    <name type="scientific">marine metagenome</name>
    <dbReference type="NCBI Taxonomy" id="408172"/>
    <lineage>
        <taxon>unclassified sequences</taxon>
        <taxon>metagenomes</taxon>
        <taxon>ecological metagenomes</taxon>
    </lineage>
</organism>
<name>A0A382TY05_9ZZZZ</name>
<evidence type="ECO:0000313" key="2">
    <source>
        <dbReference type="EMBL" id="SVD26954.1"/>
    </source>
</evidence>
<dbReference type="EMBL" id="UINC01140040">
    <property type="protein sequence ID" value="SVD26954.1"/>
    <property type="molecule type" value="Genomic_DNA"/>
</dbReference>
<accession>A0A382TY05</accession>
<feature type="non-terminal residue" evidence="2">
    <location>
        <position position="45"/>
    </location>
</feature>